<name>A0ACC0IFT7_9ERIC</name>
<proteinExistence type="predicted"/>
<gene>
    <name evidence="1" type="ORF">LOK49_LG03G00555</name>
</gene>
<organism evidence="1 2">
    <name type="scientific">Camellia lanceoleosa</name>
    <dbReference type="NCBI Taxonomy" id="1840588"/>
    <lineage>
        <taxon>Eukaryota</taxon>
        <taxon>Viridiplantae</taxon>
        <taxon>Streptophyta</taxon>
        <taxon>Embryophyta</taxon>
        <taxon>Tracheophyta</taxon>
        <taxon>Spermatophyta</taxon>
        <taxon>Magnoliopsida</taxon>
        <taxon>eudicotyledons</taxon>
        <taxon>Gunneridae</taxon>
        <taxon>Pentapetalae</taxon>
        <taxon>asterids</taxon>
        <taxon>Ericales</taxon>
        <taxon>Theaceae</taxon>
        <taxon>Camellia</taxon>
    </lineage>
</organism>
<reference evidence="1 2" key="1">
    <citation type="journal article" date="2022" name="Plant J.">
        <title>Chromosome-level genome of Camellia lanceoleosa provides a valuable resource for understanding genome evolution and self-incompatibility.</title>
        <authorList>
            <person name="Gong W."/>
            <person name="Xiao S."/>
            <person name="Wang L."/>
            <person name="Liao Z."/>
            <person name="Chang Y."/>
            <person name="Mo W."/>
            <person name="Hu G."/>
            <person name="Li W."/>
            <person name="Zhao G."/>
            <person name="Zhu H."/>
            <person name="Hu X."/>
            <person name="Ji K."/>
            <person name="Xiang X."/>
            <person name="Song Q."/>
            <person name="Yuan D."/>
            <person name="Jin S."/>
            <person name="Zhang L."/>
        </authorList>
    </citation>
    <scope>NUCLEOTIDE SEQUENCE [LARGE SCALE GENOMIC DNA]</scope>
    <source>
        <strain evidence="1">SQ_2022a</strain>
    </source>
</reference>
<dbReference type="EMBL" id="CM045763">
    <property type="protein sequence ID" value="KAI8023814.1"/>
    <property type="molecule type" value="Genomic_DNA"/>
</dbReference>
<keyword evidence="2" id="KW-1185">Reference proteome</keyword>
<dbReference type="Proteomes" id="UP001060215">
    <property type="component" value="Chromosome 6"/>
</dbReference>
<evidence type="ECO:0000313" key="2">
    <source>
        <dbReference type="Proteomes" id="UP001060215"/>
    </source>
</evidence>
<evidence type="ECO:0000313" key="1">
    <source>
        <dbReference type="EMBL" id="KAI8023814.1"/>
    </source>
</evidence>
<comment type="caution">
    <text evidence="1">The sequence shown here is derived from an EMBL/GenBank/DDBJ whole genome shotgun (WGS) entry which is preliminary data.</text>
</comment>
<sequence>MPDSKPFEYNNSAFSTDGLVEIMRENQNEVLCDLNNCENDVAPVASEINDKDEFWNTSELDCTLVVEDYTNGNGNGNGNEARDSMKLFEKNSCADKNGNENEVRDENEFEDSVDPFTIPSGKMELFEQNTDLYTDKNVMKCELPELIVCYKESTYHVVKDICIDKGLPFNDKILIESESENDNDKGLHTVLPSDENSNGGKMKENKDTELLSPDGSKSSSENEDDEDDAHECGTEEKVAVELHIADALKSLLESHSDNDISTDCGSLALVQAGETNPDATETIADDVSKENFVTSSMPSLQKFSKQISLKSLFESPDCDANEVEQQSGQISSSEVKCENPALVSIAEESNQSDPVNDLPYNSKVESSTITFDFNSSKPATNGTDENLNDVDPEQSLKIDSKPSHENGISSSLAVESEVQHGQGESSFSMAGPVSGRISYSGPLVYSGSVSLRSDSSTTSARSFAFPVLPSEWNSSPVRMAKADRRHYRKHRGWRRGFLCSQDVKVSLLTLPRKLRVIEEAATVHAKVNEDKELLSYSKQRATLSGKQHNKEADMKFGRRGTWQEWVEEGTDRTQFFTMDYSHVRRRRPIHNKSSVPVGP</sequence>
<accession>A0ACC0IFT7</accession>
<protein>
    <submittedName>
        <fullName evidence="1">Uncharacterized protein</fullName>
    </submittedName>
</protein>